<keyword evidence="3" id="KW-1185">Reference proteome</keyword>
<dbReference type="OrthoDB" id="9812295at2"/>
<evidence type="ECO:0000313" key="2">
    <source>
        <dbReference type="EMBL" id="RKR75850.1"/>
    </source>
</evidence>
<dbReference type="Gene3D" id="3.40.50.360">
    <property type="match status" value="1"/>
</dbReference>
<dbReference type="InterPro" id="IPR005025">
    <property type="entry name" value="FMN_Rdtase-like_dom"/>
</dbReference>
<sequence length="191" mass="20643">MMKIAVILASTRPGRTGEAVARWVMDNAVTPGDADYELVDLDDHTLPDLDEPVPPAAGLYAAPHTLAWAEVVGRFDGYVFVTPEYNHSFPGKLKNALDRVWAEWNNKAAGFVSYGADGRVRAVEALRPVCATLRIADVGPAVALTARDDWDGFGGPFTPRDFQQQNLAGVLDAAVSWSTALSTIRNTSDRS</sequence>
<dbReference type="RefSeq" id="WP_121370633.1">
    <property type="nucleotide sequence ID" value="NZ_RBKS01000001.1"/>
</dbReference>
<evidence type="ECO:0000259" key="1">
    <source>
        <dbReference type="Pfam" id="PF03358"/>
    </source>
</evidence>
<dbReference type="GO" id="GO:0016491">
    <property type="term" value="F:oxidoreductase activity"/>
    <property type="evidence" value="ECO:0007669"/>
    <property type="project" value="InterPro"/>
</dbReference>
<dbReference type="PANTHER" id="PTHR30543:SF21">
    <property type="entry name" value="NAD(P)H-DEPENDENT FMN REDUCTASE LOT6"/>
    <property type="match status" value="1"/>
</dbReference>
<protein>
    <submittedName>
        <fullName evidence="2">NAD(P)H-dependent FMN reductase</fullName>
    </submittedName>
</protein>
<evidence type="ECO:0000313" key="3">
    <source>
        <dbReference type="Proteomes" id="UP000280008"/>
    </source>
</evidence>
<dbReference type="InterPro" id="IPR029039">
    <property type="entry name" value="Flavoprotein-like_sf"/>
</dbReference>
<dbReference type="GO" id="GO:0010181">
    <property type="term" value="F:FMN binding"/>
    <property type="evidence" value="ECO:0007669"/>
    <property type="project" value="TreeGrafter"/>
</dbReference>
<dbReference type="AlphaFoldDB" id="A0A495IJG0"/>
<gene>
    <name evidence="2" type="ORF">C8E83_3011</name>
</gene>
<proteinExistence type="predicted"/>
<dbReference type="Proteomes" id="UP000280008">
    <property type="component" value="Unassembled WGS sequence"/>
</dbReference>
<dbReference type="EMBL" id="RBKS01000001">
    <property type="protein sequence ID" value="RKR75850.1"/>
    <property type="molecule type" value="Genomic_DNA"/>
</dbReference>
<organism evidence="2 3">
    <name type="scientific">Frondihabitans australicus</name>
    <dbReference type="NCBI Taxonomy" id="386892"/>
    <lineage>
        <taxon>Bacteria</taxon>
        <taxon>Bacillati</taxon>
        <taxon>Actinomycetota</taxon>
        <taxon>Actinomycetes</taxon>
        <taxon>Micrococcales</taxon>
        <taxon>Microbacteriaceae</taxon>
        <taxon>Frondihabitans</taxon>
    </lineage>
</organism>
<dbReference type="PANTHER" id="PTHR30543">
    <property type="entry name" value="CHROMATE REDUCTASE"/>
    <property type="match status" value="1"/>
</dbReference>
<dbReference type="InterPro" id="IPR050712">
    <property type="entry name" value="NAD(P)H-dep_reductase"/>
</dbReference>
<comment type="caution">
    <text evidence="2">The sequence shown here is derived from an EMBL/GenBank/DDBJ whole genome shotgun (WGS) entry which is preliminary data.</text>
</comment>
<reference evidence="2 3" key="1">
    <citation type="submission" date="2018-10" db="EMBL/GenBank/DDBJ databases">
        <title>Sequencing the genomes of 1000 actinobacteria strains.</title>
        <authorList>
            <person name="Klenk H.-P."/>
        </authorList>
    </citation>
    <scope>NUCLEOTIDE SEQUENCE [LARGE SCALE GENOMIC DNA]</scope>
    <source>
        <strain evidence="2 3">DSM 17894</strain>
    </source>
</reference>
<feature type="domain" description="NADPH-dependent FMN reductase-like" evidence="1">
    <location>
        <begin position="2"/>
        <end position="144"/>
    </location>
</feature>
<dbReference type="Pfam" id="PF03358">
    <property type="entry name" value="FMN_red"/>
    <property type="match status" value="1"/>
</dbReference>
<dbReference type="SUPFAM" id="SSF52218">
    <property type="entry name" value="Flavoproteins"/>
    <property type="match status" value="1"/>
</dbReference>
<dbReference type="GO" id="GO:0005829">
    <property type="term" value="C:cytosol"/>
    <property type="evidence" value="ECO:0007669"/>
    <property type="project" value="TreeGrafter"/>
</dbReference>
<accession>A0A495IJG0</accession>
<name>A0A495IJG0_9MICO</name>